<comment type="caution">
    <text evidence="3">The sequence shown here is derived from an EMBL/GenBank/DDBJ whole genome shotgun (WGS) entry which is preliminary data.</text>
</comment>
<protein>
    <submittedName>
        <fullName evidence="3">Uncharacterized protein</fullName>
    </submittedName>
</protein>
<accession>A0ABP4Q4Q4</accession>
<dbReference type="RefSeq" id="WP_344195232.1">
    <property type="nucleotide sequence ID" value="NZ_BAAAND010000008.1"/>
</dbReference>
<dbReference type="Pfam" id="PF04186">
    <property type="entry name" value="FxsA"/>
    <property type="match status" value="1"/>
</dbReference>
<feature type="transmembrane region" description="Helical" evidence="2">
    <location>
        <begin position="83"/>
        <end position="107"/>
    </location>
</feature>
<dbReference type="Proteomes" id="UP001500190">
    <property type="component" value="Unassembled WGS sequence"/>
</dbReference>
<evidence type="ECO:0000313" key="4">
    <source>
        <dbReference type="Proteomes" id="UP001500190"/>
    </source>
</evidence>
<name>A0ABP4Q4Q4_9ACTN</name>
<dbReference type="PANTHER" id="PTHR35335">
    <property type="entry name" value="UPF0716 PROTEIN FXSA"/>
    <property type="match status" value="1"/>
</dbReference>
<proteinExistence type="predicted"/>
<dbReference type="EMBL" id="BAAAND010000008">
    <property type="protein sequence ID" value="GAA1596341.1"/>
    <property type="molecule type" value="Genomic_DNA"/>
</dbReference>
<keyword evidence="4" id="KW-1185">Reference proteome</keyword>
<keyword evidence="2" id="KW-1133">Transmembrane helix</keyword>
<organism evidence="3 4">
    <name type="scientific">Kribbella karoonensis</name>
    <dbReference type="NCBI Taxonomy" id="324851"/>
    <lineage>
        <taxon>Bacteria</taxon>
        <taxon>Bacillati</taxon>
        <taxon>Actinomycetota</taxon>
        <taxon>Actinomycetes</taxon>
        <taxon>Propionibacteriales</taxon>
        <taxon>Kribbellaceae</taxon>
        <taxon>Kribbella</taxon>
    </lineage>
</organism>
<gene>
    <name evidence="3" type="ORF">GCM10009742_49010</name>
</gene>
<keyword evidence="2" id="KW-0472">Membrane</keyword>
<keyword evidence="2" id="KW-0812">Transmembrane</keyword>
<dbReference type="InterPro" id="IPR007313">
    <property type="entry name" value="FxsA"/>
</dbReference>
<evidence type="ECO:0000256" key="2">
    <source>
        <dbReference type="SAM" id="Phobius"/>
    </source>
</evidence>
<sequence>MPWLIALALLAVPVLEIFVIIQVGHAIGGWPTLGLLALETLTGAWLVKRAGRRAFATLQSALRSGGVPDGKNSSGRDLTDSGLALIGGALLIIPGFITDVVGLFFLLPFTRPLARRLGSRFLSGRAATLAPPTFAPFMPGATQPQRPASGDVIQGEVIDPDH</sequence>
<feature type="region of interest" description="Disordered" evidence="1">
    <location>
        <begin position="140"/>
        <end position="162"/>
    </location>
</feature>
<dbReference type="PANTHER" id="PTHR35335:SF1">
    <property type="entry name" value="UPF0716 PROTEIN FXSA"/>
    <property type="match status" value="1"/>
</dbReference>
<dbReference type="NCBIfam" id="NF008528">
    <property type="entry name" value="PRK11463.1-2"/>
    <property type="match status" value="1"/>
</dbReference>
<evidence type="ECO:0000256" key="1">
    <source>
        <dbReference type="SAM" id="MobiDB-lite"/>
    </source>
</evidence>
<reference evidence="4" key="1">
    <citation type="journal article" date="2019" name="Int. J. Syst. Evol. Microbiol.">
        <title>The Global Catalogue of Microorganisms (GCM) 10K type strain sequencing project: providing services to taxonomists for standard genome sequencing and annotation.</title>
        <authorList>
            <consortium name="The Broad Institute Genomics Platform"/>
            <consortium name="The Broad Institute Genome Sequencing Center for Infectious Disease"/>
            <person name="Wu L."/>
            <person name="Ma J."/>
        </authorList>
    </citation>
    <scope>NUCLEOTIDE SEQUENCE [LARGE SCALE GENOMIC DNA]</scope>
    <source>
        <strain evidence="4">JCM 14304</strain>
    </source>
</reference>
<evidence type="ECO:0000313" key="3">
    <source>
        <dbReference type="EMBL" id="GAA1596341.1"/>
    </source>
</evidence>